<organism evidence="2 3">
    <name type="scientific">Asprobacillus argus</name>
    <dbReference type="NCBI Taxonomy" id="3076534"/>
    <lineage>
        <taxon>Bacteria</taxon>
        <taxon>Pseudomonadati</taxon>
        <taxon>Bacteroidota</taxon>
        <taxon>Flavobacteriia</taxon>
        <taxon>Flavobacteriales</taxon>
        <taxon>Flavobacteriaceae</taxon>
        <taxon>Asprobacillus</taxon>
    </lineage>
</organism>
<reference evidence="2 3" key="1">
    <citation type="submission" date="2023-09" db="EMBL/GenBank/DDBJ databases">
        <title>Novel taxa isolated from Blanes Bay.</title>
        <authorList>
            <person name="Rey-Velasco X."/>
            <person name="Lucena T."/>
        </authorList>
    </citation>
    <scope>NUCLEOTIDE SEQUENCE [LARGE SCALE GENOMIC DNA]</scope>
    <source>
        <strain evidence="2 3">S356</strain>
    </source>
</reference>
<dbReference type="EC" id="3.2.1.183" evidence="2"/>
<dbReference type="PANTHER" id="PTHR43174">
    <property type="entry name" value="UDP-N-ACETYLGLUCOSAMINE 2-EPIMERASE"/>
    <property type="match status" value="1"/>
</dbReference>
<keyword evidence="2" id="KW-0378">Hydrolase</keyword>
<evidence type="ECO:0000259" key="1">
    <source>
        <dbReference type="Pfam" id="PF02350"/>
    </source>
</evidence>
<dbReference type="NCBIfam" id="TIGR03568">
    <property type="entry name" value="NeuC_NnaA"/>
    <property type="match status" value="1"/>
</dbReference>
<gene>
    <name evidence="2" type="primary">neuC</name>
    <name evidence="2" type="ORF">RQM59_06035</name>
</gene>
<keyword evidence="2" id="KW-0326">Glycosidase</keyword>
<dbReference type="RefSeq" id="WP_349241185.1">
    <property type="nucleotide sequence ID" value="NZ_JAVTTO010000002.1"/>
</dbReference>
<accession>A0ABU3LF82</accession>
<dbReference type="GO" id="GO:0016798">
    <property type="term" value="F:hydrolase activity, acting on glycosyl bonds"/>
    <property type="evidence" value="ECO:0007669"/>
    <property type="project" value="UniProtKB-KW"/>
</dbReference>
<protein>
    <submittedName>
        <fullName evidence="2">UDP-N-acetylglucosamine 2-epimerase</fullName>
        <ecNumber evidence="2">3.2.1.183</ecNumber>
    </submittedName>
</protein>
<dbReference type="SUPFAM" id="SSF53756">
    <property type="entry name" value="UDP-Glycosyltransferase/glycogen phosphorylase"/>
    <property type="match status" value="1"/>
</dbReference>
<proteinExistence type="predicted"/>
<keyword evidence="3" id="KW-1185">Reference proteome</keyword>
<evidence type="ECO:0000313" key="3">
    <source>
        <dbReference type="Proteomes" id="UP001257277"/>
    </source>
</evidence>
<dbReference type="CDD" id="cd03786">
    <property type="entry name" value="GTB_UDP-GlcNAc_2-Epimerase"/>
    <property type="match status" value="1"/>
</dbReference>
<dbReference type="Gene3D" id="3.40.50.2000">
    <property type="entry name" value="Glycogen Phosphorylase B"/>
    <property type="match status" value="2"/>
</dbReference>
<name>A0ABU3LF82_9FLAO</name>
<dbReference type="InterPro" id="IPR003331">
    <property type="entry name" value="UDP_GlcNAc_Epimerase_2_dom"/>
</dbReference>
<dbReference type="InterPro" id="IPR020004">
    <property type="entry name" value="UDP-GlcNAc_Epase"/>
</dbReference>
<dbReference type="EMBL" id="JAVTTO010000002">
    <property type="protein sequence ID" value="MDT7831931.1"/>
    <property type="molecule type" value="Genomic_DNA"/>
</dbReference>
<evidence type="ECO:0000313" key="2">
    <source>
        <dbReference type="EMBL" id="MDT7831931.1"/>
    </source>
</evidence>
<sequence length="384" mass="42674">MKERKICVVVTARPSYSRVKTLLSAIEEHSNLALQLVIAGSALLDRYGSIVDFIERDGFEITERVFMVLEGENPTSMAKTTGLGVMELANVFHKLQPDAVVTIADRFETIATSIAASYQNIPLIHIQGGEVTGNIDEKVRHANTKLADLHFVSTEDALERVVHMGEDPDKVFNTGCPSIDIAAKISQEPLGFDPIEKYGGVGETINWEKGYVVVMQHPVTTEYESAREDVLKTLEAVHELGIPTFWFWPNVDAGSDGTSNGIRTFRELSKPKNIHFFKNMESDDFLKLLVHSKCLIGNSSAGIRECSFLGVPVVNIGTRQHRRQRGGNVVDVSYNKEKIKQAIQERMTLGRLSSESIYGDGLSGKRIADIIAKTPLTFYKTIRY</sequence>
<comment type="caution">
    <text evidence="2">The sequence shown here is derived from an EMBL/GenBank/DDBJ whole genome shotgun (WGS) entry which is preliminary data.</text>
</comment>
<dbReference type="Proteomes" id="UP001257277">
    <property type="component" value="Unassembled WGS sequence"/>
</dbReference>
<feature type="domain" description="UDP-N-acetylglucosamine 2-epimerase" evidence="1">
    <location>
        <begin position="25"/>
        <end position="371"/>
    </location>
</feature>
<dbReference type="InterPro" id="IPR029767">
    <property type="entry name" value="WecB-like"/>
</dbReference>
<dbReference type="PANTHER" id="PTHR43174:SF3">
    <property type="entry name" value="UDP-N-ACETYLGLUCOSAMINE 2-EPIMERASE"/>
    <property type="match status" value="1"/>
</dbReference>
<dbReference type="Pfam" id="PF02350">
    <property type="entry name" value="Epimerase_2"/>
    <property type="match status" value="1"/>
</dbReference>